<dbReference type="EMBL" id="LT981265">
    <property type="protein sequence ID" value="SPC33823.1"/>
    <property type="molecule type" value="Genomic_DNA"/>
</dbReference>
<keyword evidence="2" id="KW-1185">Reference proteome</keyword>
<evidence type="ECO:0000313" key="1">
    <source>
        <dbReference type="EMBL" id="SPC33823.1"/>
    </source>
</evidence>
<accession>A0A2K5AQ95</accession>
<organism evidence="1 2">
    <name type="scientific">Candidatus Nitrosocaldus cavascurensis</name>
    <dbReference type="NCBI Taxonomy" id="2058097"/>
    <lineage>
        <taxon>Archaea</taxon>
        <taxon>Nitrososphaerota</taxon>
        <taxon>Nitrososphaeria</taxon>
        <taxon>Candidatus Nitrosocaldales</taxon>
        <taxon>Candidatus Nitrosocaldaceae</taxon>
        <taxon>Candidatus Nitrosocaldus</taxon>
    </lineage>
</organism>
<gene>
    <name evidence="1" type="ORF">NCAV_0638</name>
</gene>
<evidence type="ECO:0000313" key="2">
    <source>
        <dbReference type="Proteomes" id="UP000236248"/>
    </source>
</evidence>
<name>A0A2K5AQ95_9ARCH</name>
<dbReference type="GeneID" id="55636274"/>
<sequence length="45" mass="5142">MDKVRGIRACPICPLCNGRKFRIVARYDDGSVMLECLRCSNRILV</sequence>
<dbReference type="RefSeq" id="WP_158648755.1">
    <property type="nucleotide sequence ID" value="NZ_LT981265.1"/>
</dbReference>
<dbReference type="AlphaFoldDB" id="A0A2K5AQ95"/>
<protein>
    <submittedName>
        <fullName evidence="1">Uncharacterized protein</fullName>
    </submittedName>
</protein>
<proteinExistence type="predicted"/>
<reference evidence="2" key="1">
    <citation type="submission" date="2018-01" db="EMBL/GenBank/DDBJ databases">
        <authorList>
            <person name="Kerou L M."/>
        </authorList>
    </citation>
    <scope>NUCLEOTIDE SEQUENCE [LARGE SCALE GENOMIC DNA]</scope>
    <source>
        <strain evidence="2">SCU2</strain>
    </source>
</reference>
<dbReference type="KEGG" id="ncv:NCAV_0638"/>
<dbReference type="Proteomes" id="UP000236248">
    <property type="component" value="Chromosome NCAV"/>
</dbReference>